<keyword evidence="2" id="KW-1185">Reference proteome</keyword>
<name>A0A2P6NEJ6_9EUKA</name>
<evidence type="ECO:0000313" key="2">
    <source>
        <dbReference type="Proteomes" id="UP000241769"/>
    </source>
</evidence>
<evidence type="ECO:0000313" key="1">
    <source>
        <dbReference type="EMBL" id="PRP82384.1"/>
    </source>
</evidence>
<reference evidence="1 2" key="1">
    <citation type="journal article" date="2018" name="Genome Biol. Evol.">
        <title>Multiple Roots of Fruiting Body Formation in Amoebozoa.</title>
        <authorList>
            <person name="Hillmann F."/>
            <person name="Forbes G."/>
            <person name="Novohradska S."/>
            <person name="Ferling I."/>
            <person name="Riege K."/>
            <person name="Groth M."/>
            <person name="Westermann M."/>
            <person name="Marz M."/>
            <person name="Spaller T."/>
            <person name="Winckler T."/>
            <person name="Schaap P."/>
            <person name="Glockner G."/>
        </authorList>
    </citation>
    <scope>NUCLEOTIDE SEQUENCE [LARGE SCALE GENOMIC DNA]</scope>
    <source>
        <strain evidence="1 2">Jena</strain>
    </source>
</reference>
<proteinExistence type="predicted"/>
<dbReference type="InParanoid" id="A0A2P6NEJ6"/>
<sequence length="229" mass="25578">MQQDATNMETQTIQSIAPDKAEWQLSPIVLHQGQWIRTKPQLVESAGRLNGRHNNAILESTDSSELTLERPRTARWSTSDITCSLPILSPLNSPRIIRPPGSPLRQPPSRLMLGRYRAMITDTSVKAICAPPSSTTKLSGGVKKKNKTWKMEEIANRLCGLTLEGKKNKSSSFEDMRSLGNELRRMAQVAFAEDSDLDLLASQMGIVWVNKPKHNQRVAKEEEMDSDGE</sequence>
<protein>
    <submittedName>
        <fullName evidence="1">Uncharacterized protein</fullName>
    </submittedName>
</protein>
<dbReference type="EMBL" id="MDYQ01000104">
    <property type="protein sequence ID" value="PRP82384.1"/>
    <property type="molecule type" value="Genomic_DNA"/>
</dbReference>
<organism evidence="1 2">
    <name type="scientific">Planoprotostelium fungivorum</name>
    <dbReference type="NCBI Taxonomy" id="1890364"/>
    <lineage>
        <taxon>Eukaryota</taxon>
        <taxon>Amoebozoa</taxon>
        <taxon>Evosea</taxon>
        <taxon>Variosea</taxon>
        <taxon>Cavosteliida</taxon>
        <taxon>Cavosteliaceae</taxon>
        <taxon>Planoprotostelium</taxon>
    </lineage>
</organism>
<gene>
    <name evidence="1" type="ORF">PROFUN_10160</name>
</gene>
<dbReference type="AlphaFoldDB" id="A0A2P6NEJ6"/>
<comment type="caution">
    <text evidence="1">The sequence shown here is derived from an EMBL/GenBank/DDBJ whole genome shotgun (WGS) entry which is preliminary data.</text>
</comment>
<accession>A0A2P6NEJ6</accession>
<dbReference type="Proteomes" id="UP000241769">
    <property type="component" value="Unassembled WGS sequence"/>
</dbReference>